<dbReference type="EMBL" id="AYYK01000017">
    <property type="protein sequence ID" value="KRM78447.1"/>
    <property type="molecule type" value="Genomic_DNA"/>
</dbReference>
<gene>
    <name evidence="3" type="ORF">FC84_GL000888</name>
</gene>
<dbReference type="InterPro" id="IPR009309">
    <property type="entry name" value="IreB"/>
</dbReference>
<dbReference type="PIRSF" id="PIRSF037258">
    <property type="entry name" value="DUF965_bac"/>
    <property type="match status" value="1"/>
</dbReference>
<sequence length="92" mass="10762">MLSEVTVMSELDKTMSFSFDDNESKNVKDTLENVYQALEEKGYNPINQIVGYLLSGDPAYIPRHNDARNLILKHERDEIIEELVRNYLNKER</sequence>
<dbReference type="AlphaFoldDB" id="A0A0R2BFM9"/>
<dbReference type="HAMAP" id="MF_01507">
    <property type="entry name" value="UPF0297"/>
    <property type="match status" value="1"/>
</dbReference>
<dbReference type="Proteomes" id="UP000051813">
    <property type="component" value="Unassembled WGS sequence"/>
</dbReference>
<dbReference type="PANTHER" id="PTHR40067">
    <property type="entry name" value="UPF0297 PROTEIN YRZL"/>
    <property type="match status" value="1"/>
</dbReference>
<proteinExistence type="inferred from homology"/>
<evidence type="ECO:0000256" key="2">
    <source>
        <dbReference type="HAMAP-Rule" id="MF_01507"/>
    </source>
</evidence>
<reference evidence="3 4" key="1">
    <citation type="journal article" date="2015" name="Genome Announc.">
        <title>Expanding the biotechnology potential of lactobacilli through comparative genomics of 213 strains and associated genera.</title>
        <authorList>
            <person name="Sun Z."/>
            <person name="Harris H.M."/>
            <person name="McCann A."/>
            <person name="Guo C."/>
            <person name="Argimon S."/>
            <person name="Zhang W."/>
            <person name="Yang X."/>
            <person name="Jeffery I.B."/>
            <person name="Cooney J.C."/>
            <person name="Kagawa T.F."/>
            <person name="Liu W."/>
            <person name="Song Y."/>
            <person name="Salvetti E."/>
            <person name="Wrobel A."/>
            <person name="Rasinkangas P."/>
            <person name="Parkhill J."/>
            <person name="Rea M.C."/>
            <person name="O'Sullivan O."/>
            <person name="Ritari J."/>
            <person name="Douillard F.P."/>
            <person name="Paul Ross R."/>
            <person name="Yang R."/>
            <person name="Briner A.E."/>
            <person name="Felis G.E."/>
            <person name="de Vos W.M."/>
            <person name="Barrangou R."/>
            <person name="Klaenhammer T.R."/>
            <person name="Caufield P.W."/>
            <person name="Cui Y."/>
            <person name="Zhang H."/>
            <person name="O'Toole P.W."/>
        </authorList>
    </citation>
    <scope>NUCLEOTIDE SEQUENCE [LARGE SCALE GENOMIC DNA]</scope>
    <source>
        <strain evidence="3 4">DSM 20335</strain>
    </source>
</reference>
<dbReference type="Pfam" id="PF06135">
    <property type="entry name" value="IreB"/>
    <property type="match status" value="1"/>
</dbReference>
<evidence type="ECO:0000256" key="1">
    <source>
        <dbReference type="ARBA" id="ARBA00010888"/>
    </source>
</evidence>
<comment type="caution">
    <text evidence="3">The sequence shown here is derived from an EMBL/GenBank/DDBJ whole genome shotgun (WGS) entry which is preliminary data.</text>
</comment>
<keyword evidence="4" id="KW-1185">Reference proteome</keyword>
<name>A0A0R2BFM9_9LACO</name>
<comment type="similarity">
    <text evidence="1 2">Belongs to the UPF0297 family.</text>
</comment>
<dbReference type="STRING" id="1423738.FC84_GL000888"/>
<evidence type="ECO:0000313" key="4">
    <source>
        <dbReference type="Proteomes" id="UP000051813"/>
    </source>
</evidence>
<evidence type="ECO:0000313" key="3">
    <source>
        <dbReference type="EMBL" id="KRM78447.1"/>
    </source>
</evidence>
<organism evidence="3 4">
    <name type="scientific">Lapidilactobacillus dextrinicus DSM 20335</name>
    <dbReference type="NCBI Taxonomy" id="1423738"/>
    <lineage>
        <taxon>Bacteria</taxon>
        <taxon>Bacillati</taxon>
        <taxon>Bacillota</taxon>
        <taxon>Bacilli</taxon>
        <taxon>Lactobacillales</taxon>
        <taxon>Lactobacillaceae</taxon>
        <taxon>Lapidilactobacillus</taxon>
    </lineage>
</organism>
<dbReference type="PANTHER" id="PTHR40067:SF1">
    <property type="entry name" value="UPF0297 PROTEIN YRZL"/>
    <property type="match status" value="1"/>
</dbReference>
<dbReference type="PATRIC" id="fig|1423738.3.peg.898"/>
<accession>A0A0R2BFM9</accession>
<dbReference type="NCBIfam" id="NF003997">
    <property type="entry name" value="PRK05473.1"/>
    <property type="match status" value="1"/>
</dbReference>
<protein>
    <recommendedName>
        <fullName evidence="2">UPF0297 protein FC84_GL000888</fullName>
    </recommendedName>
</protein>